<evidence type="ECO:0000313" key="2">
    <source>
        <dbReference type="EMBL" id="WRL48357.1"/>
    </source>
</evidence>
<dbReference type="EMBL" id="CP141259">
    <property type="protein sequence ID" value="WRL48357.1"/>
    <property type="molecule type" value="Genomic_DNA"/>
</dbReference>
<organism evidence="1 3">
    <name type="scientific">Aromatoleum evansii</name>
    <name type="common">Azoarcus evansii</name>
    <dbReference type="NCBI Taxonomy" id="59406"/>
    <lineage>
        <taxon>Bacteria</taxon>
        <taxon>Pseudomonadati</taxon>
        <taxon>Pseudomonadota</taxon>
        <taxon>Betaproteobacteria</taxon>
        <taxon>Rhodocyclales</taxon>
        <taxon>Rhodocyclaceae</taxon>
        <taxon>Aromatoleum</taxon>
    </lineage>
</organism>
<dbReference type="EMBL" id="CP141259">
    <property type="protein sequence ID" value="WRL48287.1"/>
    <property type="molecule type" value="Genomic_DNA"/>
</dbReference>
<dbReference type="NCBIfam" id="TIGR01563">
    <property type="entry name" value="gp16_SPP1"/>
    <property type="match status" value="1"/>
</dbReference>
<name>A0ABZ1AQZ1_AROEV</name>
<keyword evidence="3" id="KW-1185">Reference proteome</keyword>
<evidence type="ECO:0000313" key="3">
    <source>
        <dbReference type="Proteomes" id="UP001626593"/>
    </source>
</evidence>
<evidence type="ECO:0000313" key="1">
    <source>
        <dbReference type="EMBL" id="WRL48287.1"/>
    </source>
</evidence>
<dbReference type="RefSeq" id="WP_407280604.1">
    <property type="nucleotide sequence ID" value="NZ_CP141259.1"/>
</dbReference>
<protein>
    <submittedName>
        <fullName evidence="1">Phage head closure protein</fullName>
    </submittedName>
</protein>
<dbReference type="InterPro" id="IPR038666">
    <property type="entry name" value="SSP1_head-tail_sf"/>
</dbReference>
<gene>
    <name evidence="1" type="ORF">U5817_09640</name>
    <name evidence="2" type="ORF">U5817_09990</name>
</gene>
<reference evidence="1 3" key="1">
    <citation type="submission" date="2023-12" db="EMBL/GenBank/DDBJ databases">
        <title>A. evansii MAY27, complete genome.</title>
        <authorList>
            <person name="Wang Y."/>
        </authorList>
    </citation>
    <scope>NUCLEOTIDE SEQUENCE [LARGE SCALE GENOMIC DNA]</scope>
    <source>
        <strain evidence="1 3">MAY27</strain>
    </source>
</reference>
<sequence>MGLGAGQFDKRVTLQSKSVTRNSIGEEVVSWVDVATVWARVEPIRGREFFAAAQMQDATDHRVTIRYRTGVVREMRVVWGSLTLDIVSVIDVNTRKENLELMCISGVRTAA</sequence>
<dbReference type="Pfam" id="PF05521">
    <property type="entry name" value="Phage_HCP"/>
    <property type="match status" value="1"/>
</dbReference>
<dbReference type="InterPro" id="IPR008767">
    <property type="entry name" value="Phage_SPP1_head-tail_adaptor"/>
</dbReference>
<proteinExistence type="predicted"/>
<dbReference type="Proteomes" id="UP001626593">
    <property type="component" value="Chromosome"/>
</dbReference>
<dbReference type="Gene3D" id="2.40.10.270">
    <property type="entry name" value="Bacteriophage SPP1 head-tail adaptor protein"/>
    <property type="match status" value="1"/>
</dbReference>
<accession>A0ABZ1AQZ1</accession>